<dbReference type="Gene3D" id="6.10.140.2220">
    <property type="match status" value="1"/>
</dbReference>
<organism evidence="6 7">
    <name type="scientific">Tetradesmus obliquus</name>
    <name type="common">Green alga</name>
    <name type="synonym">Acutodesmus obliquus</name>
    <dbReference type="NCBI Taxonomy" id="3088"/>
    <lineage>
        <taxon>Eukaryota</taxon>
        <taxon>Viridiplantae</taxon>
        <taxon>Chlorophyta</taxon>
        <taxon>core chlorophytes</taxon>
        <taxon>Chlorophyceae</taxon>
        <taxon>CS clade</taxon>
        <taxon>Sphaeropleales</taxon>
        <taxon>Scenedesmaceae</taxon>
        <taxon>Tetradesmus</taxon>
    </lineage>
</organism>
<evidence type="ECO:0000259" key="5">
    <source>
        <dbReference type="PROSITE" id="PS50865"/>
    </source>
</evidence>
<dbReference type="PROSITE" id="PS50865">
    <property type="entry name" value="ZF_MYND_2"/>
    <property type="match status" value="1"/>
</dbReference>
<evidence type="ECO:0000256" key="2">
    <source>
        <dbReference type="ARBA" id="ARBA00022771"/>
    </source>
</evidence>
<keyword evidence="3" id="KW-0862">Zinc</keyword>
<proteinExistence type="predicted"/>
<evidence type="ECO:0000313" key="7">
    <source>
        <dbReference type="Proteomes" id="UP001244341"/>
    </source>
</evidence>
<evidence type="ECO:0000256" key="4">
    <source>
        <dbReference type="PROSITE-ProRule" id="PRU00134"/>
    </source>
</evidence>
<dbReference type="EMBL" id="CP126217">
    <property type="protein sequence ID" value="WIA18638.1"/>
    <property type="molecule type" value="Genomic_DNA"/>
</dbReference>
<evidence type="ECO:0000313" key="6">
    <source>
        <dbReference type="EMBL" id="WIA18638.1"/>
    </source>
</evidence>
<keyword evidence="1" id="KW-0479">Metal-binding</keyword>
<keyword evidence="2 4" id="KW-0863">Zinc-finger</keyword>
<evidence type="ECO:0000256" key="3">
    <source>
        <dbReference type="ARBA" id="ARBA00022833"/>
    </source>
</evidence>
<protein>
    <recommendedName>
        <fullName evidence="5">MYND-type domain-containing protein</fullName>
    </recommendedName>
</protein>
<dbReference type="Pfam" id="PF01753">
    <property type="entry name" value="zf-MYND"/>
    <property type="match status" value="1"/>
</dbReference>
<reference evidence="6 7" key="1">
    <citation type="submission" date="2023-05" db="EMBL/GenBank/DDBJ databases">
        <title>A 100% complete, gapless, phased diploid assembly of the Scenedesmus obliquus UTEX 3031 genome.</title>
        <authorList>
            <person name="Biondi T.C."/>
            <person name="Hanschen E.R."/>
            <person name="Kwon T."/>
            <person name="Eng W."/>
            <person name="Kruse C.P.S."/>
            <person name="Koehler S.I."/>
            <person name="Kunde Y."/>
            <person name="Gleasner C.D."/>
            <person name="You Mak K.T."/>
            <person name="Polle J."/>
            <person name="Hovde B.T."/>
            <person name="Starkenburg S.R."/>
        </authorList>
    </citation>
    <scope>NUCLEOTIDE SEQUENCE [LARGE SCALE GENOMIC DNA]</scope>
    <source>
        <strain evidence="6 7">DOE0152z</strain>
    </source>
</reference>
<evidence type="ECO:0000256" key="1">
    <source>
        <dbReference type="ARBA" id="ARBA00022723"/>
    </source>
</evidence>
<feature type="domain" description="MYND-type" evidence="5">
    <location>
        <begin position="133"/>
        <end position="169"/>
    </location>
</feature>
<name>A0ABY8UDA5_TETOB</name>
<dbReference type="Proteomes" id="UP001244341">
    <property type="component" value="Chromosome 10b"/>
</dbReference>
<sequence>MSSSLATFCFEWQVLEGGPACSPLLLKAPGGMGCKLSVLRVRDVAGGKASLMELRSDFFLGGVAPEGFSASAAQPTEPDALRLLSVLLAANRELLPPAYVSAQEGSWRGSDSRVSFLLPLRPLPADVKLHTLCKVCSKERASKCTACGQAAYCSKDCQRQDWPSHKALCKQLRQQRQRQQQEAAADEATGKGVGSSPHIVVDLTAVNTNLAAITQALAGHLSITRANQAAQGKSALRKPHPQQRFVVKLAGYTQQQPGSIMLNLKDEKPTIEVQLLSEKQRPGVCEDLLQLLQQRGNPAPQYFAAAASIAHYGPRQQLYAWAVLEAPDRLCIITDELPSQQQSWAIDTLLQRGLQR</sequence>
<keyword evidence="7" id="KW-1185">Reference proteome</keyword>
<gene>
    <name evidence="6" type="ORF">OEZ85_003344</name>
</gene>
<dbReference type="SUPFAM" id="SSF144232">
    <property type="entry name" value="HIT/MYND zinc finger-like"/>
    <property type="match status" value="1"/>
</dbReference>
<accession>A0ABY8UDA5</accession>
<dbReference type="InterPro" id="IPR002893">
    <property type="entry name" value="Znf_MYND"/>
</dbReference>